<comment type="caution">
    <text evidence="1">The sequence shown here is derived from an EMBL/GenBank/DDBJ whole genome shotgun (WGS) entry which is preliminary data.</text>
</comment>
<proteinExistence type="predicted"/>
<reference evidence="1 2" key="1">
    <citation type="submission" date="2019-07" db="EMBL/GenBank/DDBJ databases">
        <title>Genomics analysis of Aphanomyces spp. identifies a new class of oomycete effector associated with host adaptation.</title>
        <authorList>
            <person name="Gaulin E."/>
        </authorList>
    </citation>
    <scope>NUCLEOTIDE SEQUENCE [LARGE SCALE GENOMIC DNA]</scope>
    <source>
        <strain evidence="1 2">ATCC 201684</strain>
    </source>
</reference>
<keyword evidence="2" id="KW-1185">Reference proteome</keyword>
<dbReference type="Proteomes" id="UP000481153">
    <property type="component" value="Unassembled WGS sequence"/>
</dbReference>
<organism evidence="1 2">
    <name type="scientific">Aphanomyces euteiches</name>
    <dbReference type="NCBI Taxonomy" id="100861"/>
    <lineage>
        <taxon>Eukaryota</taxon>
        <taxon>Sar</taxon>
        <taxon>Stramenopiles</taxon>
        <taxon>Oomycota</taxon>
        <taxon>Saprolegniomycetes</taxon>
        <taxon>Saprolegniales</taxon>
        <taxon>Verrucalvaceae</taxon>
        <taxon>Aphanomyces</taxon>
    </lineage>
</organism>
<evidence type="ECO:0000313" key="2">
    <source>
        <dbReference type="Proteomes" id="UP000481153"/>
    </source>
</evidence>
<dbReference type="AlphaFoldDB" id="A0A6G0XJB2"/>
<dbReference type="VEuPathDB" id="FungiDB:AeMF1_004365"/>
<gene>
    <name evidence="1" type="ORF">Ae201684_004124</name>
</gene>
<accession>A0A6G0XJB2</accession>
<name>A0A6G0XJB2_9STRA</name>
<sequence length="176" mass="19752">MGRARTNSKKGIVLFDPVDFMQSADRCSSLADYAAVVCLKKRSFRSLSMTKSLQVALEPPVKRQNGLNAPRSRKGITLFDSQEFTLATGKRLPRKRSFVKQPMSTPKTTKLSVESVAYDFHSFNPTQAEAVVVDDEESALRGECYSWSDIAADVEDIPMLEEEPMAFKFYAKEILL</sequence>
<protein>
    <submittedName>
        <fullName evidence="1">Uncharacterized protein</fullName>
    </submittedName>
</protein>
<dbReference type="EMBL" id="VJMJ01000052">
    <property type="protein sequence ID" value="KAF0740387.1"/>
    <property type="molecule type" value="Genomic_DNA"/>
</dbReference>
<evidence type="ECO:0000313" key="1">
    <source>
        <dbReference type="EMBL" id="KAF0740387.1"/>
    </source>
</evidence>